<reference evidence="1" key="1">
    <citation type="submission" date="2021-06" db="EMBL/GenBank/DDBJ databases">
        <authorList>
            <person name="Kallberg Y."/>
            <person name="Tangrot J."/>
            <person name="Rosling A."/>
        </authorList>
    </citation>
    <scope>NUCLEOTIDE SEQUENCE</scope>
    <source>
        <strain evidence="1">MA461A</strain>
    </source>
</reference>
<evidence type="ECO:0000313" key="1">
    <source>
        <dbReference type="EMBL" id="CAG8849621.1"/>
    </source>
</evidence>
<gene>
    <name evidence="1" type="ORF">RPERSI_LOCUS35684</name>
</gene>
<organism evidence="1 2">
    <name type="scientific">Racocetra persica</name>
    <dbReference type="NCBI Taxonomy" id="160502"/>
    <lineage>
        <taxon>Eukaryota</taxon>
        <taxon>Fungi</taxon>
        <taxon>Fungi incertae sedis</taxon>
        <taxon>Mucoromycota</taxon>
        <taxon>Glomeromycotina</taxon>
        <taxon>Glomeromycetes</taxon>
        <taxon>Diversisporales</taxon>
        <taxon>Gigasporaceae</taxon>
        <taxon>Racocetra</taxon>
    </lineage>
</organism>
<evidence type="ECO:0000313" key="2">
    <source>
        <dbReference type="Proteomes" id="UP000789920"/>
    </source>
</evidence>
<name>A0ACA9SUU1_9GLOM</name>
<dbReference type="Proteomes" id="UP000789920">
    <property type="component" value="Unassembled WGS sequence"/>
</dbReference>
<feature type="non-terminal residue" evidence="1">
    <location>
        <position position="1"/>
    </location>
</feature>
<feature type="non-terminal residue" evidence="1">
    <location>
        <position position="165"/>
    </location>
</feature>
<accession>A0ACA9SUU1</accession>
<dbReference type="EMBL" id="CAJVQC010166563">
    <property type="protein sequence ID" value="CAG8849621.1"/>
    <property type="molecule type" value="Genomic_DNA"/>
</dbReference>
<keyword evidence="2" id="KW-1185">Reference proteome</keyword>
<sequence length="165" mass="19199">LSNTLEIPHLDGSGVILIAARRVEIKPGCQIIVNYKKFFRIVIYTEEMTSELEIIAKNQLKNDDSSKFIIKKLKDDKCVGKLLTIRDGKSPEYKDIYIFDNIILKNHSFLKIVRYSLLIASVLFYDKPEITRSILYWISKITKSQSETKEQSKIKELYYQALSML</sequence>
<protein>
    <submittedName>
        <fullName evidence="1">28901_t:CDS:1</fullName>
    </submittedName>
</protein>
<proteinExistence type="predicted"/>
<comment type="caution">
    <text evidence="1">The sequence shown here is derived from an EMBL/GenBank/DDBJ whole genome shotgun (WGS) entry which is preliminary data.</text>
</comment>